<evidence type="ECO:0000313" key="1">
    <source>
        <dbReference type="EMBL" id="GAX90165.1"/>
    </source>
</evidence>
<organism evidence="1 2">
    <name type="scientific">Effusibacillus lacus</name>
    <dbReference type="NCBI Taxonomy" id="1348429"/>
    <lineage>
        <taxon>Bacteria</taxon>
        <taxon>Bacillati</taxon>
        <taxon>Bacillota</taxon>
        <taxon>Bacilli</taxon>
        <taxon>Bacillales</taxon>
        <taxon>Alicyclobacillaceae</taxon>
        <taxon>Effusibacillus</taxon>
    </lineage>
</organism>
<keyword evidence="2" id="KW-1185">Reference proteome</keyword>
<sequence length="64" mass="7788">MNHYETDENLTAMSILQVSELLSLYLIRDFKYLSEHHGLMYLNPIMDQDELRKYMDEKMKLYPD</sequence>
<dbReference type="EMBL" id="BDUF01000051">
    <property type="protein sequence ID" value="GAX90165.1"/>
    <property type="molecule type" value="Genomic_DNA"/>
</dbReference>
<reference evidence="2" key="1">
    <citation type="submission" date="2017-07" db="EMBL/GenBank/DDBJ databases">
        <title>Draft genome sequence of Effusibacillus lacus strain skLN1.</title>
        <authorList>
            <person name="Watanabe M."/>
            <person name="Kojima H."/>
            <person name="Fukui M."/>
        </authorList>
    </citation>
    <scope>NUCLEOTIDE SEQUENCE [LARGE SCALE GENOMIC DNA]</scope>
    <source>
        <strain evidence="2">skLN1</strain>
    </source>
</reference>
<comment type="caution">
    <text evidence="1">The sequence shown here is derived from an EMBL/GenBank/DDBJ whole genome shotgun (WGS) entry which is preliminary data.</text>
</comment>
<dbReference type="Proteomes" id="UP000217785">
    <property type="component" value="Unassembled WGS sequence"/>
</dbReference>
<gene>
    <name evidence="1" type="ORF">EFBL_1791</name>
</gene>
<name>A0A292YNV5_9BACL</name>
<proteinExistence type="predicted"/>
<accession>A0A292YNV5</accession>
<evidence type="ECO:0000313" key="2">
    <source>
        <dbReference type="Proteomes" id="UP000217785"/>
    </source>
</evidence>
<protein>
    <submittedName>
        <fullName evidence="1">Uncharacterized protein</fullName>
    </submittedName>
</protein>
<dbReference type="AlphaFoldDB" id="A0A292YNV5"/>